<accession>A0A0F9RK84</accession>
<comment type="caution">
    <text evidence="1">The sequence shown here is derived from an EMBL/GenBank/DDBJ whole genome shotgun (WGS) entry which is preliminary data.</text>
</comment>
<protein>
    <submittedName>
        <fullName evidence="1">Uncharacterized protein</fullName>
    </submittedName>
</protein>
<proteinExistence type="predicted"/>
<name>A0A0F9RK84_9ZZZZ</name>
<dbReference type="AlphaFoldDB" id="A0A0F9RK84"/>
<organism evidence="1">
    <name type="scientific">marine sediment metagenome</name>
    <dbReference type="NCBI Taxonomy" id="412755"/>
    <lineage>
        <taxon>unclassified sequences</taxon>
        <taxon>metagenomes</taxon>
        <taxon>ecological metagenomes</taxon>
    </lineage>
</organism>
<evidence type="ECO:0000313" key="1">
    <source>
        <dbReference type="EMBL" id="KKN25361.1"/>
    </source>
</evidence>
<reference evidence="1" key="1">
    <citation type="journal article" date="2015" name="Nature">
        <title>Complex archaea that bridge the gap between prokaryotes and eukaryotes.</title>
        <authorList>
            <person name="Spang A."/>
            <person name="Saw J.H."/>
            <person name="Jorgensen S.L."/>
            <person name="Zaremba-Niedzwiedzka K."/>
            <person name="Martijn J."/>
            <person name="Lind A.E."/>
            <person name="van Eijk R."/>
            <person name="Schleper C."/>
            <person name="Guy L."/>
            <person name="Ettema T.J."/>
        </authorList>
    </citation>
    <scope>NUCLEOTIDE SEQUENCE</scope>
</reference>
<sequence>MDKIKQLFCIYSFKQYFKSAYKLKTHIGIRKYNLNIINTIPKIKFKKRWLKKNELRKKK</sequence>
<dbReference type="EMBL" id="LAZR01002808">
    <property type="protein sequence ID" value="KKN25361.1"/>
    <property type="molecule type" value="Genomic_DNA"/>
</dbReference>
<gene>
    <name evidence="1" type="ORF">LCGC14_0885680</name>
</gene>